<dbReference type="Proteomes" id="UP000248795">
    <property type="component" value="Unassembled WGS sequence"/>
</dbReference>
<evidence type="ECO:0008006" key="3">
    <source>
        <dbReference type="Google" id="ProtNLM"/>
    </source>
</evidence>
<evidence type="ECO:0000313" key="2">
    <source>
        <dbReference type="Proteomes" id="UP000248795"/>
    </source>
</evidence>
<evidence type="ECO:0000313" key="1">
    <source>
        <dbReference type="EMBL" id="PZF75815.1"/>
    </source>
</evidence>
<reference evidence="2" key="1">
    <citation type="submission" date="2018-06" db="EMBL/GenBank/DDBJ databases">
        <title>Aestuariibacter litoralis strain KCTC 52945T.</title>
        <authorList>
            <person name="Li X."/>
            <person name="Salam N."/>
            <person name="Li J.-L."/>
            <person name="Chen Y.-M."/>
            <person name="Yang Z.-W."/>
            <person name="Zhang L.-Y."/>
            <person name="Han M.-X."/>
            <person name="Xiao M."/>
            <person name="Li W.-J."/>
        </authorList>
    </citation>
    <scope>NUCLEOTIDE SEQUENCE [LARGE SCALE GENOMIC DNA]</scope>
    <source>
        <strain evidence="2">KCTC 52945</strain>
    </source>
</reference>
<sequence length="373" mass="41534">MASLGPGIVRSICAPSRRAMFAIIQPSSRRSVSSSGSSLNAANGRECFRPPTICHSTIVPSSPDVVEKRPTIELLHSTPTMSLGALARFTLARSSVTSAAVGRASTRSLSARSDDWSTINNLLLIGPTRRSILVHDQHERHTRQSRTAGQSVFEQVLVPEAIPAVTKLTPSSACRRIADAHPDIMLRIYTFQTAAALDALQRNGVLSCIREILKEHSELLGTSGADPRKWNAYDWMVEQMHAQPGLSGGAYPVWAWIKRPSLTGKERRRHRGQFLITAIVPRKRLLISDYDQWHNCLNGGPVTISEGENCRLEQLERTDNAAWTEECRSTWARIFRFAPEAGEQPFWRLRKRMVLQACISEIRSDEVVAVRPI</sequence>
<dbReference type="AlphaFoldDB" id="A0A2W2AJZ6"/>
<organism evidence="1 2">
    <name type="scientific">Aestuariivirga litoralis</name>
    <dbReference type="NCBI Taxonomy" id="2650924"/>
    <lineage>
        <taxon>Bacteria</taxon>
        <taxon>Pseudomonadati</taxon>
        <taxon>Pseudomonadota</taxon>
        <taxon>Alphaproteobacteria</taxon>
        <taxon>Hyphomicrobiales</taxon>
        <taxon>Aestuariivirgaceae</taxon>
        <taxon>Aestuariivirga</taxon>
    </lineage>
</organism>
<comment type="caution">
    <text evidence="1">The sequence shown here is derived from an EMBL/GenBank/DDBJ whole genome shotgun (WGS) entry which is preliminary data.</text>
</comment>
<keyword evidence="2" id="KW-1185">Reference proteome</keyword>
<protein>
    <recommendedName>
        <fullName evidence="3">DUF3841 domain-containing protein</fullName>
    </recommendedName>
</protein>
<gene>
    <name evidence="1" type="ORF">DK847_16465</name>
</gene>
<dbReference type="Pfam" id="PF12952">
    <property type="entry name" value="DUF3841"/>
    <property type="match status" value="1"/>
</dbReference>
<dbReference type="InterPro" id="IPR024211">
    <property type="entry name" value="DUF3841"/>
</dbReference>
<dbReference type="EMBL" id="QKVK01000008">
    <property type="protein sequence ID" value="PZF75815.1"/>
    <property type="molecule type" value="Genomic_DNA"/>
</dbReference>
<dbReference type="RefSeq" id="WP_111199622.1">
    <property type="nucleotide sequence ID" value="NZ_QKVK01000008.1"/>
</dbReference>
<proteinExistence type="predicted"/>
<name>A0A2W2AJZ6_9HYPH</name>
<accession>A0A2W2AJZ6</accession>